<dbReference type="RefSeq" id="WP_024389932.1">
    <property type="nucleotide sequence ID" value="NZ_AP023392.1"/>
</dbReference>
<dbReference type="InterPro" id="IPR029060">
    <property type="entry name" value="PIN-like_dom_sf"/>
</dbReference>
<dbReference type="EMBL" id="FIID01000022">
    <property type="protein sequence ID" value="CYW11401.1"/>
    <property type="molecule type" value="Genomic_DNA"/>
</dbReference>
<evidence type="ECO:0000313" key="3">
    <source>
        <dbReference type="Proteomes" id="UP000072933"/>
    </source>
</evidence>
<evidence type="ECO:0000259" key="1">
    <source>
        <dbReference type="Pfam" id="PF01850"/>
    </source>
</evidence>
<gene>
    <name evidence="2" type="ORF">ERS132370_01800</name>
</gene>
<dbReference type="AlphaFoldDB" id="A0A0Z8MLV6"/>
<dbReference type="Proteomes" id="UP000072933">
    <property type="component" value="Unassembled WGS sequence"/>
</dbReference>
<protein>
    <submittedName>
        <fullName evidence="2">PIN domain</fullName>
    </submittedName>
</protein>
<feature type="domain" description="PIN" evidence="1">
    <location>
        <begin position="20"/>
        <end position="165"/>
    </location>
</feature>
<proteinExistence type="predicted"/>
<dbReference type="InterPro" id="IPR002716">
    <property type="entry name" value="PIN_dom"/>
</dbReference>
<dbReference type="Gene3D" id="3.40.50.1010">
    <property type="entry name" value="5'-nuclease"/>
    <property type="match status" value="1"/>
</dbReference>
<reference evidence="2 3" key="1">
    <citation type="submission" date="2016-02" db="EMBL/GenBank/DDBJ databases">
        <authorList>
            <consortium name="Pathogen Informatics"/>
        </authorList>
    </citation>
    <scope>NUCLEOTIDE SEQUENCE [LARGE SCALE GENOMIC DNA]</scope>
    <source>
        <strain evidence="2 3">LSS8</strain>
    </source>
</reference>
<accession>A0A0Z8MLV6</accession>
<dbReference type="Pfam" id="PF01850">
    <property type="entry name" value="PIN"/>
    <property type="match status" value="1"/>
</dbReference>
<sequence length="179" mass="21315">MSTEVYDLNRIPFGSNRKLLIDTNVLIYLQSGKTNNYDKMWELALRQGNSLFVTTLTISEFINRYVRTGYDVYCDEHNFDKSTFEFKRDYQKTQHFLDIYDEVIDTLESEILKKCNVIDFNKKDFEDISSLTQYMNDINDALYLKKAATEDFSIVTHDADFFDVDIPQQIRIYTYNKKY</sequence>
<organism evidence="2 3">
    <name type="scientific">Streptococcus suis</name>
    <dbReference type="NCBI Taxonomy" id="1307"/>
    <lineage>
        <taxon>Bacteria</taxon>
        <taxon>Bacillati</taxon>
        <taxon>Bacillota</taxon>
        <taxon>Bacilli</taxon>
        <taxon>Lactobacillales</taxon>
        <taxon>Streptococcaceae</taxon>
        <taxon>Streptococcus</taxon>
    </lineage>
</organism>
<evidence type="ECO:0000313" key="2">
    <source>
        <dbReference type="EMBL" id="CYW11401.1"/>
    </source>
</evidence>
<dbReference type="SUPFAM" id="SSF88723">
    <property type="entry name" value="PIN domain-like"/>
    <property type="match status" value="1"/>
</dbReference>
<dbReference type="CDD" id="cd09854">
    <property type="entry name" value="PIN_VapC-like"/>
    <property type="match status" value="1"/>
</dbReference>
<name>A0A0Z8MLV6_STRSU</name>